<feature type="transmembrane region" description="Helical" evidence="1">
    <location>
        <begin position="108"/>
        <end position="130"/>
    </location>
</feature>
<dbReference type="PANTHER" id="PTHR45907:SF16">
    <property type="entry name" value="SERPENTINE RECEPTOR, CLASS J"/>
    <property type="match status" value="1"/>
</dbReference>
<protein>
    <submittedName>
        <fullName evidence="2">Serpentine type 7TM GPCR chemoreceptor str domain-containing protein</fullName>
    </submittedName>
</protein>
<dbReference type="PANTHER" id="PTHR45907">
    <property type="entry name" value="SERPENTINE RECEPTOR, CLASS J"/>
    <property type="match status" value="1"/>
</dbReference>
<feature type="transmembrane region" description="Helical" evidence="1">
    <location>
        <begin position="205"/>
        <end position="226"/>
    </location>
</feature>
<dbReference type="Pfam" id="PF10326">
    <property type="entry name" value="7TM_GPCR_Str"/>
    <property type="match status" value="1"/>
</dbReference>
<reference evidence="2" key="1">
    <citation type="submission" date="2022-01" db="EMBL/GenBank/DDBJ databases">
        <title>Genome Sequence Resource for Two Populations of Ditylenchus destructor, the Migratory Endoparasitic Phytonematode.</title>
        <authorList>
            <person name="Zhang H."/>
            <person name="Lin R."/>
            <person name="Xie B."/>
        </authorList>
    </citation>
    <scope>NUCLEOTIDE SEQUENCE</scope>
    <source>
        <strain evidence="2">BazhouSP</strain>
    </source>
</reference>
<gene>
    <name evidence="2" type="ORF">DdX_15680</name>
</gene>
<feature type="transmembrane region" description="Helical" evidence="1">
    <location>
        <begin position="57"/>
        <end position="76"/>
    </location>
</feature>
<keyword evidence="1" id="KW-0472">Membrane</keyword>
<dbReference type="EMBL" id="JAKKPZ010000105">
    <property type="protein sequence ID" value="KAI1702088.1"/>
    <property type="molecule type" value="Genomic_DNA"/>
</dbReference>
<dbReference type="SUPFAM" id="SSF81321">
    <property type="entry name" value="Family A G protein-coupled receptor-like"/>
    <property type="match status" value="1"/>
</dbReference>
<feature type="transmembrane region" description="Helical" evidence="1">
    <location>
        <begin position="142"/>
        <end position="162"/>
    </location>
</feature>
<accession>A0AAD4MQD4</accession>
<evidence type="ECO:0000313" key="2">
    <source>
        <dbReference type="EMBL" id="KAI1702088.1"/>
    </source>
</evidence>
<feature type="transmembrane region" description="Helical" evidence="1">
    <location>
        <begin position="286"/>
        <end position="310"/>
    </location>
</feature>
<feature type="transmembrane region" description="Helical" evidence="1">
    <location>
        <begin position="27"/>
        <end position="45"/>
    </location>
</feature>
<sequence length="332" mass="37673">MSIEAHEPLTLIGGLTPRQLQVVSEEIGSSISLTANVILLALIISEKNEVLKSYNRILLLNCVIDVIYTLACKALAYQLEIYNGHLIFVNNGLFKDAPMSVQYFLGWLYVWTCGLAVYAIPFMFYYRYTLVCKGVVLTMQKFFLALLVPIIAGSFDAFMLTLSHWRMRDRQEQLCQQLLNHPLWMIPEVLPRNCIISGERSDPALLLFCLGVCFKGTSVYFTTIWFGTKIQRAMKESNKIASKKTIKMQTQLSRILKIQAVLPLFTAVLPLSVMLALIIFKINIRGAGLAISALLSWIPVVNPLSTIFLVSNYRQKLFGTILRCMLRKKYVQ</sequence>
<dbReference type="InterPro" id="IPR019428">
    <property type="entry name" value="7TM_GPCR_serpentine_rcpt_Str"/>
</dbReference>
<keyword evidence="3" id="KW-1185">Reference proteome</keyword>
<evidence type="ECO:0000313" key="3">
    <source>
        <dbReference type="Proteomes" id="UP001201812"/>
    </source>
</evidence>
<keyword evidence="1" id="KW-0812">Transmembrane</keyword>
<proteinExistence type="predicted"/>
<keyword evidence="1" id="KW-1133">Transmembrane helix</keyword>
<dbReference type="InterPro" id="IPR019423">
    <property type="entry name" value="7TM_GPCR_serpentine_rcpt_Srj"/>
</dbReference>
<organism evidence="2 3">
    <name type="scientific">Ditylenchus destructor</name>
    <dbReference type="NCBI Taxonomy" id="166010"/>
    <lineage>
        <taxon>Eukaryota</taxon>
        <taxon>Metazoa</taxon>
        <taxon>Ecdysozoa</taxon>
        <taxon>Nematoda</taxon>
        <taxon>Chromadorea</taxon>
        <taxon>Rhabditida</taxon>
        <taxon>Tylenchina</taxon>
        <taxon>Tylenchomorpha</taxon>
        <taxon>Sphaerularioidea</taxon>
        <taxon>Anguinidae</taxon>
        <taxon>Anguininae</taxon>
        <taxon>Ditylenchus</taxon>
    </lineage>
</organism>
<feature type="transmembrane region" description="Helical" evidence="1">
    <location>
        <begin position="260"/>
        <end position="280"/>
    </location>
</feature>
<dbReference type="AlphaFoldDB" id="A0AAD4MQD4"/>
<name>A0AAD4MQD4_9BILA</name>
<evidence type="ECO:0000256" key="1">
    <source>
        <dbReference type="SAM" id="Phobius"/>
    </source>
</evidence>
<comment type="caution">
    <text evidence="2">The sequence shown here is derived from an EMBL/GenBank/DDBJ whole genome shotgun (WGS) entry which is preliminary data.</text>
</comment>
<dbReference type="Proteomes" id="UP001201812">
    <property type="component" value="Unassembled WGS sequence"/>
</dbReference>